<dbReference type="OrthoDB" id="8816496at2"/>
<dbReference type="AlphaFoldDB" id="A0A1H0PA80"/>
<feature type="region of interest" description="Disordered" evidence="1">
    <location>
        <begin position="36"/>
        <end position="65"/>
    </location>
</feature>
<evidence type="ECO:0000313" key="2">
    <source>
        <dbReference type="EMBL" id="SDP01625.1"/>
    </source>
</evidence>
<gene>
    <name evidence="2" type="ORF">SAMN04489708_10650</name>
</gene>
<proteinExistence type="predicted"/>
<name>A0A1H0PA80_9BURK</name>
<evidence type="ECO:0000256" key="1">
    <source>
        <dbReference type="SAM" id="MobiDB-lite"/>
    </source>
</evidence>
<keyword evidence="3" id="KW-1185">Reference proteome</keyword>
<protein>
    <submittedName>
        <fullName evidence="2">Uncharacterized protein</fullName>
    </submittedName>
</protein>
<reference evidence="3" key="1">
    <citation type="submission" date="2016-10" db="EMBL/GenBank/DDBJ databases">
        <authorList>
            <person name="Varghese N."/>
            <person name="Submissions S."/>
        </authorList>
    </citation>
    <scope>NUCLEOTIDE SEQUENCE [LARGE SCALE GENOMIC DNA]</scope>
    <source>
        <strain evidence="3">DSM 17101</strain>
    </source>
</reference>
<dbReference type="Proteomes" id="UP000199317">
    <property type="component" value="Unassembled WGS sequence"/>
</dbReference>
<evidence type="ECO:0000313" key="3">
    <source>
        <dbReference type="Proteomes" id="UP000199317"/>
    </source>
</evidence>
<sequence>MLFAAGLVVVLIDHLAFKSRGGVPETKTAQTIVVAPVPEAREQAPAPTAPSPGGSAAEKEEKRQSGWTVLLRQARDYRVLFHQMVGSPMDGNGLYALTILLRCASVRDEPAPPSWIPQSAEQQKARILREERCASFIDQELSGDAMLALTRDPRIANDTYRRLGKEWASLSSDPQARMPVLERVLRTGDPLLMENLAGSLFHAPDGASVVFSGKAYTDAADQRVLAIAWVAATCGAVPGCDGPGDDYLVNACAARNLCVDSRQVLFASDAQDRFGDRGAALYAEVYPRMVEAIRQRDAGVFASRVKAS</sequence>
<organism evidence="2 3">
    <name type="scientific">Paracidovorax cattleyae</name>
    <dbReference type="NCBI Taxonomy" id="80868"/>
    <lineage>
        <taxon>Bacteria</taxon>
        <taxon>Pseudomonadati</taxon>
        <taxon>Pseudomonadota</taxon>
        <taxon>Betaproteobacteria</taxon>
        <taxon>Burkholderiales</taxon>
        <taxon>Comamonadaceae</taxon>
        <taxon>Paracidovorax</taxon>
    </lineage>
</organism>
<dbReference type="RefSeq" id="WP_143015867.1">
    <property type="nucleotide sequence ID" value="NZ_FNJL01000006.1"/>
</dbReference>
<dbReference type="EMBL" id="FNJL01000006">
    <property type="protein sequence ID" value="SDP01625.1"/>
    <property type="molecule type" value="Genomic_DNA"/>
</dbReference>
<accession>A0A1H0PA80</accession>